<feature type="transmembrane region" description="Helical" evidence="2">
    <location>
        <begin position="84"/>
        <end position="108"/>
    </location>
</feature>
<dbReference type="AlphaFoldDB" id="A0AAD3TTJ0"/>
<dbReference type="GO" id="GO:0005789">
    <property type="term" value="C:endoplasmic reticulum membrane"/>
    <property type="evidence" value="ECO:0007669"/>
    <property type="project" value="TreeGrafter"/>
</dbReference>
<feature type="transmembrane region" description="Helical" evidence="2">
    <location>
        <begin position="54"/>
        <end position="77"/>
    </location>
</feature>
<evidence type="ECO:0000313" key="3">
    <source>
        <dbReference type="EMBL" id="GMK56610.1"/>
    </source>
</evidence>
<dbReference type="PANTHER" id="PTHR28251:SF1">
    <property type="entry name" value="V-TYPE ATPASE ASSEMBLY FACTOR PKR1"/>
    <property type="match status" value="1"/>
</dbReference>
<dbReference type="Pfam" id="PF08636">
    <property type="entry name" value="Pkr1"/>
    <property type="match status" value="1"/>
</dbReference>
<evidence type="ECO:0000313" key="4">
    <source>
        <dbReference type="Proteomes" id="UP001222932"/>
    </source>
</evidence>
<evidence type="ECO:0000256" key="2">
    <source>
        <dbReference type="SAM" id="Phobius"/>
    </source>
</evidence>
<feature type="region of interest" description="Disordered" evidence="1">
    <location>
        <begin position="114"/>
        <end position="138"/>
    </location>
</feature>
<keyword evidence="2" id="KW-0812">Transmembrane</keyword>
<reference evidence="3" key="1">
    <citation type="journal article" date="2023" name="BMC Genomics">
        <title>Chromosome-level genome assemblies of Cutaneotrichosporon spp. (Trichosporonales, Basidiomycota) reveal imbalanced evolution between nucleotide sequences and chromosome synteny.</title>
        <authorList>
            <person name="Kobayashi Y."/>
            <person name="Kayamori A."/>
            <person name="Aoki K."/>
            <person name="Shiwa Y."/>
            <person name="Matsutani M."/>
            <person name="Fujita N."/>
            <person name="Sugita T."/>
            <person name="Iwasaki W."/>
            <person name="Tanaka N."/>
            <person name="Takashima M."/>
        </authorList>
    </citation>
    <scope>NUCLEOTIDE SEQUENCE</scope>
    <source>
        <strain evidence="3">HIS016</strain>
    </source>
</reference>
<keyword evidence="2" id="KW-1133">Transmembrane helix</keyword>
<protein>
    <recommendedName>
        <fullName evidence="5">Pkr1-domain-containing protein</fullName>
    </recommendedName>
</protein>
<organism evidence="3 4">
    <name type="scientific">Cutaneotrichosporon spelunceum</name>
    <dbReference type="NCBI Taxonomy" id="1672016"/>
    <lineage>
        <taxon>Eukaryota</taxon>
        <taxon>Fungi</taxon>
        <taxon>Dikarya</taxon>
        <taxon>Basidiomycota</taxon>
        <taxon>Agaricomycotina</taxon>
        <taxon>Tremellomycetes</taxon>
        <taxon>Trichosporonales</taxon>
        <taxon>Trichosporonaceae</taxon>
        <taxon>Cutaneotrichosporon</taxon>
    </lineage>
</organism>
<dbReference type="GO" id="GO:0070072">
    <property type="term" value="P:vacuolar proton-transporting V-type ATPase complex assembly"/>
    <property type="evidence" value="ECO:0007669"/>
    <property type="project" value="InterPro"/>
</dbReference>
<evidence type="ECO:0008006" key="5">
    <source>
        <dbReference type="Google" id="ProtNLM"/>
    </source>
</evidence>
<evidence type="ECO:0000256" key="1">
    <source>
        <dbReference type="SAM" id="MobiDB-lite"/>
    </source>
</evidence>
<name>A0AAD3TTJ0_9TREE</name>
<keyword evidence="2" id="KW-0472">Membrane</keyword>
<dbReference type="InterPro" id="IPR013945">
    <property type="entry name" value="Pkr1"/>
</dbReference>
<comment type="caution">
    <text evidence="3">The sequence shown here is derived from an EMBL/GenBank/DDBJ whole genome shotgun (WGS) entry which is preliminary data.</text>
</comment>
<accession>A0AAD3TTJ0</accession>
<sequence length="138" mass="14530">MVTTNSLSGSSASSSPVLGNAALAGEGAVPPPTGGTPGFADLLVKSIFEPGANAAVVISMNICFFLLLITLVGLAAITNWDWHVLALLFTSTILWAAMIWFIMMATAVQTNPENMPNTDMTIPAEDEDTLSTETRKDQ</sequence>
<dbReference type="PANTHER" id="PTHR28251">
    <property type="entry name" value="V-TYPE ATPASE ASSEMBLY FACTOR PKR1"/>
    <property type="match status" value="1"/>
</dbReference>
<proteinExistence type="predicted"/>
<gene>
    <name evidence="3" type="ORF">CspeluHIS016_0304500</name>
</gene>
<dbReference type="EMBL" id="BTCM01000003">
    <property type="protein sequence ID" value="GMK56610.1"/>
    <property type="molecule type" value="Genomic_DNA"/>
</dbReference>
<dbReference type="Proteomes" id="UP001222932">
    <property type="component" value="Unassembled WGS sequence"/>
</dbReference>
<reference evidence="3" key="2">
    <citation type="submission" date="2023-06" db="EMBL/GenBank/DDBJ databases">
        <authorList>
            <person name="Kobayashi Y."/>
            <person name="Kayamori A."/>
            <person name="Aoki K."/>
            <person name="Shiwa Y."/>
            <person name="Fujita N."/>
            <person name="Sugita T."/>
            <person name="Iwasaki W."/>
            <person name="Tanaka N."/>
            <person name="Takashima M."/>
        </authorList>
    </citation>
    <scope>NUCLEOTIDE SEQUENCE</scope>
    <source>
        <strain evidence="3">HIS016</strain>
    </source>
</reference>
<keyword evidence="4" id="KW-1185">Reference proteome</keyword>